<organism evidence="1 2">
    <name type="scientific">Linnemannia schmuckeri</name>
    <dbReference type="NCBI Taxonomy" id="64567"/>
    <lineage>
        <taxon>Eukaryota</taxon>
        <taxon>Fungi</taxon>
        <taxon>Fungi incertae sedis</taxon>
        <taxon>Mucoromycota</taxon>
        <taxon>Mortierellomycotina</taxon>
        <taxon>Mortierellomycetes</taxon>
        <taxon>Mortierellales</taxon>
        <taxon>Mortierellaceae</taxon>
        <taxon>Linnemannia</taxon>
    </lineage>
</organism>
<proteinExistence type="predicted"/>
<name>A0A9P5V8R2_9FUNG</name>
<protein>
    <submittedName>
        <fullName evidence="1">Uncharacterized protein</fullName>
    </submittedName>
</protein>
<reference evidence="1" key="1">
    <citation type="journal article" date="2020" name="Fungal Divers.">
        <title>Resolving the Mortierellaceae phylogeny through synthesis of multi-gene phylogenetics and phylogenomics.</title>
        <authorList>
            <person name="Vandepol N."/>
            <person name="Liber J."/>
            <person name="Desiro A."/>
            <person name="Na H."/>
            <person name="Kennedy M."/>
            <person name="Barry K."/>
            <person name="Grigoriev I.V."/>
            <person name="Miller A.N."/>
            <person name="O'Donnell K."/>
            <person name="Stajich J.E."/>
            <person name="Bonito G."/>
        </authorList>
    </citation>
    <scope>NUCLEOTIDE SEQUENCE</scope>
    <source>
        <strain evidence="1">NRRL 6426</strain>
    </source>
</reference>
<evidence type="ECO:0000313" key="2">
    <source>
        <dbReference type="Proteomes" id="UP000748756"/>
    </source>
</evidence>
<dbReference type="Proteomes" id="UP000748756">
    <property type="component" value="Unassembled WGS sequence"/>
</dbReference>
<evidence type="ECO:0000313" key="1">
    <source>
        <dbReference type="EMBL" id="KAF9148055.1"/>
    </source>
</evidence>
<feature type="non-terminal residue" evidence="1">
    <location>
        <position position="1"/>
    </location>
</feature>
<dbReference type="AlphaFoldDB" id="A0A9P5V8R2"/>
<keyword evidence="2" id="KW-1185">Reference proteome</keyword>
<sequence>NQLWKYVELHCQEQQPIDINKLKEHANFVQRLIFSGVLSSEYFHVAFPCLRTVEVYFAAQSRTTYSNDLEMQLDGTSNRQDKDLTALIRLNPQIRHLHIDAESRDSPKELWDAILETLDQPNGSNMASGRNLKTGPTFLLDVM</sequence>
<comment type="caution">
    <text evidence="1">The sequence shown here is derived from an EMBL/GenBank/DDBJ whole genome shotgun (WGS) entry which is preliminary data.</text>
</comment>
<gene>
    <name evidence="1" type="ORF">BG015_010233</name>
</gene>
<dbReference type="EMBL" id="JAAAUQ010000716">
    <property type="protein sequence ID" value="KAF9148055.1"/>
    <property type="molecule type" value="Genomic_DNA"/>
</dbReference>
<accession>A0A9P5V8R2</accession>